<dbReference type="AlphaFoldDB" id="A0A917PHE6"/>
<keyword evidence="3" id="KW-1185">Reference proteome</keyword>
<dbReference type="EMBL" id="BMMD01000008">
    <property type="protein sequence ID" value="GGJ78928.1"/>
    <property type="molecule type" value="Genomic_DNA"/>
</dbReference>
<proteinExistence type="predicted"/>
<evidence type="ECO:0000313" key="3">
    <source>
        <dbReference type="Proteomes" id="UP000636956"/>
    </source>
</evidence>
<organism evidence="2 3">
    <name type="scientific">Agromyces bauzanensis</name>
    <dbReference type="NCBI Taxonomy" id="1308924"/>
    <lineage>
        <taxon>Bacteria</taxon>
        <taxon>Bacillati</taxon>
        <taxon>Actinomycetota</taxon>
        <taxon>Actinomycetes</taxon>
        <taxon>Micrococcales</taxon>
        <taxon>Microbacteriaceae</taxon>
        <taxon>Agromyces</taxon>
    </lineage>
</organism>
<dbReference type="InterPro" id="IPR012654">
    <property type="entry name" value="CHP02391"/>
</dbReference>
<protein>
    <recommendedName>
        <fullName evidence="1">Conserved hypothetical protein CHP02391 domain-containing protein</fullName>
    </recommendedName>
</protein>
<accession>A0A917PHE6</accession>
<evidence type="ECO:0000259" key="1">
    <source>
        <dbReference type="Pfam" id="PF09509"/>
    </source>
</evidence>
<dbReference type="NCBIfam" id="TIGR02391">
    <property type="entry name" value="hypoth_ymh"/>
    <property type="match status" value="1"/>
</dbReference>
<sequence length="391" mass="44208">MSSLSVADKVLLEAVLGMSGGYVLDFSNDSFAEFFHDLNIDVYDTERYPGFGDSKANRLRALWRGGTDEEVATSLRALIDYIEAKRLTGFLSYEVNDASMERVRAVAERLAGAHQVDDQVPTAVSFTTEATVTENKIQIEIHEDIYAHIKRYLATEDYFHAVEESYKVVREALREKTGSEKATDAFKPENQPAIFGHAPASLAEKDFFEGVKYLNMAIQFLRNEKSHTLATSLERNLALHYISLASLAYDLITRYVSDELIEKVEDLITKERQSYSATRFYRVFDGGRWIASVTLPDELSSPSVRRVLKEKWLKEADFTRSFDQSNIVLMRLELVADALSMADIDTLLDLPTVDSNGYSQEAGTVSFLEYMKDKYPETISPKAEERIAADQ</sequence>
<dbReference type="Pfam" id="PF09509">
    <property type="entry name" value="Hypoth_Ymh"/>
    <property type="match status" value="1"/>
</dbReference>
<reference evidence="2" key="1">
    <citation type="journal article" date="2014" name="Int. J. Syst. Evol. Microbiol.">
        <title>Complete genome sequence of Corynebacterium casei LMG S-19264T (=DSM 44701T), isolated from a smear-ripened cheese.</title>
        <authorList>
            <consortium name="US DOE Joint Genome Institute (JGI-PGF)"/>
            <person name="Walter F."/>
            <person name="Albersmeier A."/>
            <person name="Kalinowski J."/>
            <person name="Ruckert C."/>
        </authorList>
    </citation>
    <scope>NUCLEOTIDE SEQUENCE</scope>
    <source>
        <strain evidence="2">CGMCC 1.8984</strain>
    </source>
</reference>
<feature type="domain" description="Conserved hypothetical protein CHP02391" evidence="1">
    <location>
        <begin position="140"/>
        <end position="248"/>
    </location>
</feature>
<reference evidence="2" key="2">
    <citation type="submission" date="2020-09" db="EMBL/GenBank/DDBJ databases">
        <authorList>
            <person name="Sun Q."/>
            <person name="Zhou Y."/>
        </authorList>
    </citation>
    <scope>NUCLEOTIDE SEQUENCE</scope>
    <source>
        <strain evidence="2">CGMCC 1.8984</strain>
    </source>
</reference>
<comment type="caution">
    <text evidence="2">The sequence shown here is derived from an EMBL/GenBank/DDBJ whole genome shotgun (WGS) entry which is preliminary data.</text>
</comment>
<name>A0A917PHE6_9MICO</name>
<gene>
    <name evidence="2" type="ORF">GCM10011372_16570</name>
</gene>
<evidence type="ECO:0000313" key="2">
    <source>
        <dbReference type="EMBL" id="GGJ78928.1"/>
    </source>
</evidence>
<dbReference type="Proteomes" id="UP000636956">
    <property type="component" value="Unassembled WGS sequence"/>
</dbReference>